<dbReference type="GO" id="GO:0006633">
    <property type="term" value="P:fatty acid biosynthetic process"/>
    <property type="evidence" value="ECO:0007669"/>
    <property type="project" value="UniProtKB-UniRule"/>
</dbReference>
<evidence type="ECO:0000256" key="8">
    <source>
        <dbReference type="ARBA" id="ARBA00022842"/>
    </source>
</evidence>
<evidence type="ECO:0000313" key="14">
    <source>
        <dbReference type="Proteomes" id="UP000016057"/>
    </source>
</evidence>
<dbReference type="AlphaFoldDB" id="K8ZCW3"/>
<gene>
    <name evidence="11" type="primary">acpS</name>
    <name evidence="13" type="ORF">C683_0156</name>
</gene>
<keyword evidence="10 11" id="KW-0275">Fatty acid biosynthesis</keyword>
<dbReference type="InterPro" id="IPR037143">
    <property type="entry name" value="4-PPantetheinyl_Trfase_dom_sf"/>
</dbReference>
<evidence type="ECO:0000256" key="9">
    <source>
        <dbReference type="ARBA" id="ARBA00023098"/>
    </source>
</evidence>
<dbReference type="PATRIC" id="fig|1234409.3.peg.128"/>
<keyword evidence="8 11" id="KW-0460">Magnesium</keyword>
<evidence type="ECO:0000256" key="3">
    <source>
        <dbReference type="ARBA" id="ARBA00022490"/>
    </source>
</evidence>
<feature type="binding site" evidence="11">
    <location>
        <position position="58"/>
    </location>
    <ligand>
        <name>Mg(2+)</name>
        <dbReference type="ChEBI" id="CHEBI:18420"/>
    </ligand>
</feature>
<proteinExistence type="inferred from homology"/>
<dbReference type="EC" id="2.7.8.7" evidence="11"/>
<organism evidence="13 14">
    <name type="scientific">Catellicoccus marimammalium M35/04/3</name>
    <dbReference type="NCBI Taxonomy" id="1234409"/>
    <lineage>
        <taxon>Bacteria</taxon>
        <taxon>Bacillati</taxon>
        <taxon>Bacillota</taxon>
        <taxon>Bacilli</taxon>
        <taxon>Lactobacillales</taxon>
        <taxon>Enterococcaceae</taxon>
        <taxon>Catellicoccus</taxon>
    </lineage>
</organism>
<comment type="subcellular location">
    <subcellularLocation>
        <location evidence="11">Cytoplasm</location>
    </subcellularLocation>
</comment>
<evidence type="ECO:0000256" key="2">
    <source>
        <dbReference type="ARBA" id="ARBA00010990"/>
    </source>
</evidence>
<feature type="domain" description="4'-phosphopantetheinyl transferase" evidence="12">
    <location>
        <begin position="4"/>
        <end position="110"/>
    </location>
</feature>
<dbReference type="PANTHER" id="PTHR12215">
    <property type="entry name" value="PHOSPHOPANTETHEINE TRANSFERASE"/>
    <property type="match status" value="1"/>
</dbReference>
<keyword evidence="3 11" id="KW-0963">Cytoplasm</keyword>
<comment type="caution">
    <text evidence="13">The sequence shown here is derived from an EMBL/GenBank/DDBJ whole genome shotgun (WGS) entry which is preliminary data.</text>
</comment>
<comment type="similarity">
    <text evidence="11">Belongs to the P-Pant transferase superfamily. AcpS family.</text>
</comment>
<keyword evidence="6 11" id="KW-0479">Metal-binding</keyword>
<dbReference type="OrthoDB" id="517356at2"/>
<evidence type="ECO:0000256" key="10">
    <source>
        <dbReference type="ARBA" id="ARBA00023160"/>
    </source>
</evidence>
<evidence type="ECO:0000256" key="7">
    <source>
        <dbReference type="ARBA" id="ARBA00022832"/>
    </source>
</evidence>
<reference evidence="13 14" key="1">
    <citation type="journal article" date="2013" name="Genome Announc.">
        <title>Draft Genome Sequence of Catellicoccus marimammalium, a Novel Species Commonly Found in Gull Feces.</title>
        <authorList>
            <person name="Weigand M.R."/>
            <person name="Ryu H."/>
            <person name="Bozcek L."/>
            <person name="Konstantinidis K.T."/>
            <person name="Santo Domingo J.W."/>
        </authorList>
    </citation>
    <scope>NUCLEOTIDE SEQUENCE [LARGE SCALE GENOMIC DNA]</scope>
    <source>
        <strain evidence="13 14">M35/04/3</strain>
    </source>
</reference>
<comment type="cofactor">
    <cofactor evidence="1 11">
        <name>Mg(2+)</name>
        <dbReference type="ChEBI" id="CHEBI:18420"/>
    </cofactor>
</comment>
<dbReference type="InterPro" id="IPR050559">
    <property type="entry name" value="P-Pant_transferase_sf"/>
</dbReference>
<keyword evidence="4 11" id="KW-0444">Lipid biosynthesis</keyword>
<dbReference type="SUPFAM" id="SSF56214">
    <property type="entry name" value="4'-phosphopantetheinyl transferase"/>
    <property type="match status" value="1"/>
</dbReference>
<dbReference type="InterPro" id="IPR002582">
    <property type="entry name" value="ACPS"/>
</dbReference>
<protein>
    <recommendedName>
        <fullName evidence="11">Holo-[acyl-carrier-protein] synthase</fullName>
        <shortName evidence="11">Holo-ACP synthase</shortName>
        <ecNumber evidence="11">2.7.8.7</ecNumber>
    </recommendedName>
    <alternativeName>
        <fullName evidence="11">4'-phosphopantetheinyl transferase AcpS</fullName>
    </alternativeName>
</protein>
<dbReference type="GO" id="GO:0008897">
    <property type="term" value="F:holo-[acyl-carrier-protein] synthase activity"/>
    <property type="evidence" value="ECO:0007669"/>
    <property type="project" value="UniProtKB-UniRule"/>
</dbReference>
<dbReference type="InterPro" id="IPR008278">
    <property type="entry name" value="4-PPantetheinyl_Trfase_dom"/>
</dbReference>
<dbReference type="NCBIfam" id="TIGR00516">
    <property type="entry name" value="acpS"/>
    <property type="match status" value="1"/>
</dbReference>
<evidence type="ECO:0000259" key="12">
    <source>
        <dbReference type="Pfam" id="PF01648"/>
    </source>
</evidence>
<dbReference type="NCBIfam" id="TIGR00556">
    <property type="entry name" value="pantethn_trn"/>
    <property type="match status" value="1"/>
</dbReference>
<evidence type="ECO:0000256" key="6">
    <source>
        <dbReference type="ARBA" id="ARBA00022723"/>
    </source>
</evidence>
<sequence>MIQGIGIDIVELKRMERNITQPRFIARVLTPNEQAQLENFPSEKRKLEYLAGRFACKEAYAKALGTGFTGVSFQELEILNDEKGAPQFTKHPFSGHAWVSLSHSDQWAVAQVILEK</sequence>
<dbReference type="STRING" id="1234409.C683_0156"/>
<dbReference type="GO" id="GO:0000287">
    <property type="term" value="F:magnesium ion binding"/>
    <property type="evidence" value="ECO:0007669"/>
    <property type="project" value="UniProtKB-UniRule"/>
</dbReference>
<evidence type="ECO:0000313" key="13">
    <source>
        <dbReference type="EMBL" id="EKU27897.1"/>
    </source>
</evidence>
<keyword evidence="7 11" id="KW-0276">Fatty acid metabolism</keyword>
<keyword evidence="14" id="KW-1185">Reference proteome</keyword>
<comment type="function">
    <text evidence="11">Transfers the 4'-phosphopantetheine moiety from coenzyme A to a Ser of acyl-carrier-protein.</text>
</comment>
<dbReference type="Gene3D" id="3.90.470.20">
    <property type="entry name" value="4'-phosphopantetheinyl transferase domain"/>
    <property type="match status" value="1"/>
</dbReference>
<evidence type="ECO:0000256" key="5">
    <source>
        <dbReference type="ARBA" id="ARBA00022679"/>
    </source>
</evidence>
<dbReference type="eggNOG" id="COG0736">
    <property type="taxonomic scope" value="Bacteria"/>
</dbReference>
<comment type="catalytic activity">
    <reaction evidence="11">
        <text>apo-[ACP] + CoA = holo-[ACP] + adenosine 3',5'-bisphosphate + H(+)</text>
        <dbReference type="Rhea" id="RHEA:12068"/>
        <dbReference type="Rhea" id="RHEA-COMP:9685"/>
        <dbReference type="Rhea" id="RHEA-COMP:9690"/>
        <dbReference type="ChEBI" id="CHEBI:15378"/>
        <dbReference type="ChEBI" id="CHEBI:29999"/>
        <dbReference type="ChEBI" id="CHEBI:57287"/>
        <dbReference type="ChEBI" id="CHEBI:58343"/>
        <dbReference type="ChEBI" id="CHEBI:64479"/>
        <dbReference type="EC" id="2.7.8.7"/>
    </reaction>
</comment>
<evidence type="ECO:0000256" key="1">
    <source>
        <dbReference type="ARBA" id="ARBA00001946"/>
    </source>
</evidence>
<dbReference type="Proteomes" id="UP000016057">
    <property type="component" value="Unassembled WGS sequence"/>
</dbReference>
<evidence type="ECO:0000256" key="11">
    <source>
        <dbReference type="HAMAP-Rule" id="MF_00101"/>
    </source>
</evidence>
<keyword evidence="5 11" id="KW-0808">Transferase</keyword>
<dbReference type="GO" id="GO:0019878">
    <property type="term" value="P:lysine biosynthetic process via aminoadipic acid"/>
    <property type="evidence" value="ECO:0007669"/>
    <property type="project" value="TreeGrafter"/>
</dbReference>
<dbReference type="Pfam" id="PF01648">
    <property type="entry name" value="ACPS"/>
    <property type="match status" value="1"/>
</dbReference>
<dbReference type="InterPro" id="IPR004568">
    <property type="entry name" value="Ppantetheine-prot_Trfase_dom"/>
</dbReference>
<keyword evidence="9 11" id="KW-0443">Lipid metabolism</keyword>
<dbReference type="GO" id="GO:0005829">
    <property type="term" value="C:cytosol"/>
    <property type="evidence" value="ECO:0007669"/>
    <property type="project" value="TreeGrafter"/>
</dbReference>
<dbReference type="PANTHER" id="PTHR12215:SF10">
    <property type="entry name" value="L-AMINOADIPATE-SEMIALDEHYDE DEHYDROGENASE-PHOSPHOPANTETHEINYL TRANSFERASE"/>
    <property type="match status" value="1"/>
</dbReference>
<accession>K8ZCW3</accession>
<evidence type="ECO:0000256" key="4">
    <source>
        <dbReference type="ARBA" id="ARBA00022516"/>
    </source>
</evidence>
<dbReference type="EMBL" id="AMYT01000007">
    <property type="protein sequence ID" value="EKU27897.1"/>
    <property type="molecule type" value="Genomic_DNA"/>
</dbReference>
<name>K8ZCW3_9ENTE</name>
<feature type="binding site" evidence="11">
    <location>
        <position position="8"/>
    </location>
    <ligand>
        <name>Mg(2+)</name>
        <dbReference type="ChEBI" id="CHEBI:18420"/>
    </ligand>
</feature>
<dbReference type="RefSeq" id="WP_009488346.1">
    <property type="nucleotide sequence ID" value="NZ_AMYT01000007.1"/>
</dbReference>
<comment type="similarity">
    <text evidence="2">Belongs to the P-Pant transferase superfamily. Gsp/Sfp/HetI/AcpT family.</text>
</comment>
<dbReference type="HAMAP" id="MF_00101">
    <property type="entry name" value="AcpS"/>
    <property type="match status" value="1"/>
</dbReference>